<evidence type="ECO:0000256" key="5">
    <source>
        <dbReference type="SAM" id="MobiDB-lite"/>
    </source>
</evidence>
<evidence type="ECO:0000313" key="8">
    <source>
        <dbReference type="Proteomes" id="UP000009131"/>
    </source>
</evidence>
<comment type="function">
    <text evidence="4">Component of the eukaryotic translation initiation factor 3 (eIF-3) complex, which is involved in protein synthesis of a specialized repertoire of mRNAs and, together with other initiation factors, stimulates binding of mRNA and methionyl-tRNAi to the 40S ribosome. The eIF-3 complex specifically targets and initiates translation of a subset of mRNAs involved in cell proliferation.</text>
</comment>
<evidence type="ECO:0000256" key="3">
    <source>
        <dbReference type="ARBA" id="ARBA00022917"/>
    </source>
</evidence>
<dbReference type="PROSITE" id="PS50250">
    <property type="entry name" value="PCI"/>
    <property type="match status" value="1"/>
</dbReference>
<keyword evidence="8" id="KW-1185">Reference proteome</keyword>
<evidence type="ECO:0000256" key="2">
    <source>
        <dbReference type="ARBA" id="ARBA00022540"/>
    </source>
</evidence>
<gene>
    <name evidence="7" type="primary">Mo03670</name>
    <name evidence="4" type="synonym">NIP1</name>
    <name evidence="7" type="ORF">E5Q_03670</name>
</gene>
<dbReference type="OrthoDB" id="29647at2759"/>
<keyword evidence="1 4" id="KW-0963">Cytoplasm</keyword>
<feature type="region of interest" description="Disordered" evidence="5">
    <location>
        <begin position="1"/>
        <end position="115"/>
    </location>
</feature>
<dbReference type="Pfam" id="PF05470">
    <property type="entry name" value="eIF-3c_N"/>
    <property type="match status" value="1"/>
</dbReference>
<dbReference type="HOGENOM" id="CLU_004304_0_2_1"/>
<feature type="compositionally biased region" description="Basic and acidic residues" evidence="5">
    <location>
        <begin position="846"/>
        <end position="858"/>
    </location>
</feature>
<comment type="caution">
    <text evidence="7">The sequence shown here is derived from an EMBL/GenBank/DDBJ whole genome shotgun (WGS) entry which is preliminary data.</text>
</comment>
<dbReference type="InParanoid" id="G7E2D6"/>
<dbReference type="Pfam" id="PF01399">
    <property type="entry name" value="PCI"/>
    <property type="match status" value="1"/>
</dbReference>
<dbReference type="eggNOG" id="KOG1076">
    <property type="taxonomic scope" value="Eukaryota"/>
</dbReference>
<dbReference type="GO" id="GO:0003743">
    <property type="term" value="F:translation initiation factor activity"/>
    <property type="evidence" value="ECO:0007669"/>
    <property type="project" value="UniProtKB-UniRule"/>
</dbReference>
<feature type="domain" description="PCI" evidence="6">
    <location>
        <begin position="623"/>
        <end position="801"/>
    </location>
</feature>
<feature type="compositionally biased region" description="Gly residues" evidence="5">
    <location>
        <begin position="860"/>
        <end position="871"/>
    </location>
</feature>
<dbReference type="HAMAP" id="MF_03002">
    <property type="entry name" value="eIF3c"/>
    <property type="match status" value="1"/>
</dbReference>
<dbReference type="FunCoup" id="G7E2D6">
    <property type="interactions" value="601"/>
</dbReference>
<dbReference type="GO" id="GO:0003723">
    <property type="term" value="F:RNA binding"/>
    <property type="evidence" value="ECO:0007669"/>
    <property type="project" value="InterPro"/>
</dbReference>
<organism evidence="7 8">
    <name type="scientific">Mixia osmundae (strain CBS 9802 / IAM 14324 / JCM 22182 / KY 12970)</name>
    <dbReference type="NCBI Taxonomy" id="764103"/>
    <lineage>
        <taxon>Eukaryota</taxon>
        <taxon>Fungi</taxon>
        <taxon>Dikarya</taxon>
        <taxon>Basidiomycota</taxon>
        <taxon>Pucciniomycotina</taxon>
        <taxon>Mixiomycetes</taxon>
        <taxon>Mixiales</taxon>
        <taxon>Mixiaceae</taxon>
        <taxon>Mixia</taxon>
    </lineage>
</organism>
<evidence type="ECO:0000313" key="7">
    <source>
        <dbReference type="EMBL" id="GAA96996.1"/>
    </source>
</evidence>
<comment type="subunit">
    <text evidence="4">Component of the eukaryotic translation initiation factor 3 (eIF-3) complex.</text>
</comment>
<evidence type="ECO:0000256" key="4">
    <source>
        <dbReference type="HAMAP-Rule" id="MF_03002"/>
    </source>
</evidence>
<dbReference type="PANTHER" id="PTHR13937">
    <property type="entry name" value="EUKARYOTIC TRANSLATION INITATION FACTOR 3, SUBUNIT 8 EIF3S8 -RELATED"/>
    <property type="match status" value="1"/>
</dbReference>
<dbReference type="GO" id="GO:0001732">
    <property type="term" value="P:formation of cytoplasmic translation initiation complex"/>
    <property type="evidence" value="ECO:0007669"/>
    <property type="project" value="UniProtKB-UniRule"/>
</dbReference>
<keyword evidence="2 4" id="KW-0396">Initiation factor</keyword>
<dbReference type="GO" id="GO:0033290">
    <property type="term" value="C:eukaryotic 48S preinitiation complex"/>
    <property type="evidence" value="ECO:0007669"/>
    <property type="project" value="UniProtKB-UniRule"/>
</dbReference>
<protein>
    <recommendedName>
        <fullName evidence="4">Eukaryotic translation initiation factor 3 subunit C</fullName>
        <shortName evidence="4">eIF3c</shortName>
    </recommendedName>
    <alternativeName>
        <fullName evidence="4">Eukaryotic translation initiation factor 3 93 kDa subunit homolog</fullName>
        <shortName evidence="4">eIF3 p93</shortName>
    </alternativeName>
    <alternativeName>
        <fullName evidence="4">Translation initiation factor eIF3, p93 subunit homolog</fullName>
    </alternativeName>
</protein>
<dbReference type="GO" id="GO:0031369">
    <property type="term" value="F:translation initiation factor binding"/>
    <property type="evidence" value="ECO:0007669"/>
    <property type="project" value="InterPro"/>
</dbReference>
<dbReference type="OMA" id="FRCGLIK"/>
<feature type="compositionally biased region" description="Acidic residues" evidence="5">
    <location>
        <begin position="48"/>
        <end position="73"/>
    </location>
</feature>
<comment type="subcellular location">
    <subcellularLocation>
        <location evidence="4">Cytoplasm</location>
    </subcellularLocation>
</comment>
<dbReference type="AlphaFoldDB" id="G7E2D6"/>
<dbReference type="EMBL" id="BABT02000110">
    <property type="protein sequence ID" value="GAA96996.1"/>
    <property type="molecule type" value="Genomic_DNA"/>
</dbReference>
<reference evidence="7 8" key="1">
    <citation type="journal article" date="2011" name="J. Gen. Appl. Microbiol.">
        <title>Draft genome sequencing of the enigmatic basidiomycete Mixia osmundae.</title>
        <authorList>
            <person name="Nishida H."/>
            <person name="Nagatsuka Y."/>
            <person name="Sugiyama J."/>
        </authorList>
    </citation>
    <scope>NUCLEOTIDE SEQUENCE [LARGE SCALE GENOMIC DNA]</scope>
    <source>
        <strain evidence="8">CBS 9802 / IAM 14324 / JCM 22182 / KY 12970</strain>
    </source>
</reference>
<feature type="region of interest" description="Disordered" evidence="5">
    <location>
        <begin position="830"/>
        <end position="886"/>
    </location>
</feature>
<evidence type="ECO:0000259" key="6">
    <source>
        <dbReference type="PROSITE" id="PS50250"/>
    </source>
</evidence>
<dbReference type="InterPro" id="IPR027516">
    <property type="entry name" value="EIF3C"/>
</dbReference>
<dbReference type="GO" id="GO:0005852">
    <property type="term" value="C:eukaryotic translation initiation factor 3 complex"/>
    <property type="evidence" value="ECO:0007669"/>
    <property type="project" value="UniProtKB-UniRule"/>
</dbReference>
<dbReference type="RefSeq" id="XP_014565436.1">
    <property type="nucleotide sequence ID" value="XM_014709950.1"/>
</dbReference>
<comment type="similarity">
    <text evidence="4">Belongs to the eIF-3 subunit C family.</text>
</comment>
<sequence>MSFFRRAGDSSGSESEESEEELLSSSEGEGEAPAKKSTINRSAFLAGGDDDSDSDDDDDEDDMDASGSDESDEDGNKKSKSSMRSRFLAGADSDSDSDSDDSTSGKRVVKSAASKRADEIEAIAKKMDNGVKIDDWNTINAEFDKLLRLVMRVPGTIPGSIQPLAPTFLKTLVSLDEAVPKAGSAGKKKMNAINARSLNTMKQKVKRCVKENEAVLEKYKTDPKAYEIEFEGDEPEQKTKKKRAKKTSVLEEGEGADFTTVGKGGKATIYTTDNIFKSLQELLEARGKKGTDRTEQLASFERLFAVCDTPYSQIRVLLALISSSFDYNPVIHAALPIDSWKSALQRINDLLVLLSNNPRYIIQEQTEDYDDSVDRTPPADDNSTIVRVRGSVVSLIDRLDDEFTKSLKDIDPHASEYVDRLKHERSLYDSLFRVQSYLERVQQNENLQRIIMRRIEHVYAKPDAVTEIIEAQLSDLPSGLTPKATRTASQLMQILCTYLYRQEVDPRLRGRAMLCHIYHYALHDEYYRARDMFLMSHVQHGVHGTDIDTQILYNRTVAQLGLSAFRIGLVAECENTLRELMANRDSLKRSLAQGLALQRRGPGAVDQISPEQQRFEEAHHLPFHQHINLDLLEAAYLTASMLFEIPQLAHEAYDPERYTGMNKGMRSRLFRRNFDSFEKQVFVGPPENTRDYVMQASKALQQGDWQKCIDLIHSMKIWNLMNNYKTIKNNLAISIKRKALQTYLYTHAAFYANVSITTLSAGFAMPEQQVFALVSKLIWNEKLAASIDRSSKILSLQRADRTQLQQLAITLADKASLMLQDNERVASAKLGDGEQKSFAGGSGARDGADGQRRGDRPRGRGGMRGGRGGLRGAFNAPLGRTVAAGR</sequence>
<reference evidence="7 8" key="2">
    <citation type="journal article" date="2012" name="Open Biol.">
        <title>Characteristics of nucleosomes and linker DNA regions on the genome of the basidiomycete Mixia osmundae revealed by mono- and dinucleosome mapping.</title>
        <authorList>
            <person name="Nishida H."/>
            <person name="Kondo S."/>
            <person name="Matsumoto T."/>
            <person name="Suzuki Y."/>
            <person name="Yoshikawa H."/>
            <person name="Taylor T.D."/>
            <person name="Sugiyama J."/>
        </authorList>
    </citation>
    <scope>NUCLEOTIDE SEQUENCE [LARGE SCALE GENOMIC DNA]</scope>
    <source>
        <strain evidence="8">CBS 9802 / IAM 14324 / JCM 22182 / KY 12970</strain>
    </source>
</reference>
<keyword evidence="3 4" id="KW-0648">Protein biosynthesis</keyword>
<evidence type="ECO:0000256" key="1">
    <source>
        <dbReference type="ARBA" id="ARBA00022490"/>
    </source>
</evidence>
<accession>G7E2D6</accession>
<dbReference type="SUPFAM" id="SSF46785">
    <property type="entry name" value="Winged helix' DNA-binding domain"/>
    <property type="match status" value="1"/>
</dbReference>
<dbReference type="STRING" id="764103.G7E2D6"/>
<dbReference type="GO" id="GO:0016282">
    <property type="term" value="C:eukaryotic 43S preinitiation complex"/>
    <property type="evidence" value="ECO:0007669"/>
    <property type="project" value="UniProtKB-UniRule"/>
</dbReference>
<dbReference type="Proteomes" id="UP000009131">
    <property type="component" value="Unassembled WGS sequence"/>
</dbReference>
<dbReference type="SMART" id="SM00088">
    <property type="entry name" value="PINT"/>
    <property type="match status" value="1"/>
</dbReference>
<dbReference type="PANTHER" id="PTHR13937:SF0">
    <property type="entry name" value="EUKARYOTIC TRANSLATION INITIATION FACTOR 3 SUBUNIT C-RELATED"/>
    <property type="match status" value="1"/>
</dbReference>
<name>G7E2D6_MIXOS</name>
<dbReference type="InterPro" id="IPR008905">
    <property type="entry name" value="EIF3C_N_dom"/>
</dbReference>
<proteinExistence type="inferred from homology"/>
<dbReference type="InterPro" id="IPR036390">
    <property type="entry name" value="WH_DNA-bd_sf"/>
</dbReference>
<dbReference type="InterPro" id="IPR000717">
    <property type="entry name" value="PCI_dom"/>
</dbReference>